<dbReference type="EMBL" id="BAABME010013209">
    <property type="protein sequence ID" value="GAA0185927.1"/>
    <property type="molecule type" value="Genomic_DNA"/>
</dbReference>
<proteinExistence type="predicted"/>
<protein>
    <recommendedName>
        <fullName evidence="3">Myosin N-terminal SH3-like domain-containing protein</fullName>
    </recommendedName>
</protein>
<reference evidence="4 5" key="1">
    <citation type="submission" date="2024-01" db="EMBL/GenBank/DDBJ databases">
        <title>The complete chloroplast genome sequence of Lithospermum erythrorhizon: insights into the phylogenetic relationship among Boraginaceae species and the maternal lineages of purple gromwells.</title>
        <authorList>
            <person name="Okada T."/>
            <person name="Watanabe K."/>
        </authorList>
    </citation>
    <scope>NUCLEOTIDE SEQUENCE [LARGE SCALE GENOMIC DNA]</scope>
</reference>
<feature type="domain" description="Myosin N-terminal SH3-like" evidence="3">
    <location>
        <begin position="14"/>
        <end position="70"/>
    </location>
</feature>
<evidence type="ECO:0000313" key="5">
    <source>
        <dbReference type="Proteomes" id="UP001454036"/>
    </source>
</evidence>
<evidence type="ECO:0000313" key="4">
    <source>
        <dbReference type="EMBL" id="GAA0185927.1"/>
    </source>
</evidence>
<dbReference type="GO" id="GO:0003774">
    <property type="term" value="F:cytoskeletal motor activity"/>
    <property type="evidence" value="ECO:0007669"/>
    <property type="project" value="InterPro"/>
</dbReference>
<keyword evidence="2" id="KW-0067">ATP-binding</keyword>
<dbReference type="AlphaFoldDB" id="A0AAV3S040"/>
<evidence type="ECO:0000259" key="3">
    <source>
        <dbReference type="PROSITE" id="PS51844"/>
    </source>
</evidence>
<evidence type="ECO:0000256" key="1">
    <source>
        <dbReference type="ARBA" id="ARBA00022741"/>
    </source>
</evidence>
<keyword evidence="5" id="KW-1185">Reference proteome</keyword>
<dbReference type="GO" id="GO:0016459">
    <property type="term" value="C:myosin complex"/>
    <property type="evidence" value="ECO:0007669"/>
    <property type="project" value="InterPro"/>
</dbReference>
<sequence length="96" mass="10297">MFKDRQKAASVSSGVGSLVWVEDQDVAWMDGEVLAVSGDDVKVLCTSGNTREGLSNDEGANRLQIFGPNKLEEKIEAVVIATGEIEAVVIEAEIFL</sequence>
<organism evidence="4 5">
    <name type="scientific">Lithospermum erythrorhizon</name>
    <name type="common">Purple gromwell</name>
    <name type="synonym">Lithospermum officinale var. erythrorhizon</name>
    <dbReference type="NCBI Taxonomy" id="34254"/>
    <lineage>
        <taxon>Eukaryota</taxon>
        <taxon>Viridiplantae</taxon>
        <taxon>Streptophyta</taxon>
        <taxon>Embryophyta</taxon>
        <taxon>Tracheophyta</taxon>
        <taxon>Spermatophyta</taxon>
        <taxon>Magnoliopsida</taxon>
        <taxon>eudicotyledons</taxon>
        <taxon>Gunneridae</taxon>
        <taxon>Pentapetalae</taxon>
        <taxon>asterids</taxon>
        <taxon>lamiids</taxon>
        <taxon>Boraginales</taxon>
        <taxon>Boraginaceae</taxon>
        <taxon>Boraginoideae</taxon>
        <taxon>Lithospermeae</taxon>
        <taxon>Lithospermum</taxon>
    </lineage>
</organism>
<dbReference type="GO" id="GO:0005524">
    <property type="term" value="F:ATP binding"/>
    <property type="evidence" value="ECO:0007669"/>
    <property type="project" value="UniProtKB-KW"/>
</dbReference>
<keyword evidence="1" id="KW-0547">Nucleotide-binding</keyword>
<dbReference type="Proteomes" id="UP001454036">
    <property type="component" value="Unassembled WGS sequence"/>
</dbReference>
<dbReference type="Pfam" id="PF02736">
    <property type="entry name" value="Myosin_N"/>
    <property type="match status" value="1"/>
</dbReference>
<accession>A0AAV3S040</accession>
<evidence type="ECO:0000256" key="2">
    <source>
        <dbReference type="ARBA" id="ARBA00022840"/>
    </source>
</evidence>
<name>A0AAV3S040_LITER</name>
<dbReference type="InterPro" id="IPR004009">
    <property type="entry name" value="SH3_Myosin"/>
</dbReference>
<comment type="caution">
    <text evidence="4">The sequence shown here is derived from an EMBL/GenBank/DDBJ whole genome shotgun (WGS) entry which is preliminary data.</text>
</comment>
<dbReference type="PROSITE" id="PS51844">
    <property type="entry name" value="SH3_LIKE"/>
    <property type="match status" value="1"/>
</dbReference>
<gene>
    <name evidence="4" type="ORF">LIER_33215</name>
</gene>